<accession>A0ABZ2KKB4</accession>
<protein>
    <submittedName>
        <fullName evidence="2">Uncharacterized protein</fullName>
    </submittedName>
</protein>
<feature type="compositionally biased region" description="Basic and acidic residues" evidence="1">
    <location>
        <begin position="1"/>
        <end position="16"/>
    </location>
</feature>
<evidence type="ECO:0000256" key="1">
    <source>
        <dbReference type="SAM" id="MobiDB-lite"/>
    </source>
</evidence>
<dbReference type="EMBL" id="CP089982">
    <property type="protein sequence ID" value="WXA99117.1"/>
    <property type="molecule type" value="Genomic_DNA"/>
</dbReference>
<organism evidence="2 3">
    <name type="scientific">Pendulispora brunnea</name>
    <dbReference type="NCBI Taxonomy" id="2905690"/>
    <lineage>
        <taxon>Bacteria</taxon>
        <taxon>Pseudomonadati</taxon>
        <taxon>Myxococcota</taxon>
        <taxon>Myxococcia</taxon>
        <taxon>Myxococcales</taxon>
        <taxon>Sorangiineae</taxon>
        <taxon>Pendulisporaceae</taxon>
        <taxon>Pendulispora</taxon>
    </lineage>
</organism>
<evidence type="ECO:0000313" key="2">
    <source>
        <dbReference type="EMBL" id="WXA99117.1"/>
    </source>
</evidence>
<reference evidence="2 3" key="1">
    <citation type="submission" date="2021-12" db="EMBL/GenBank/DDBJ databases">
        <title>Discovery of the Pendulisporaceae a myxobacterial family with distinct sporulation behavior and unique specialized metabolism.</title>
        <authorList>
            <person name="Garcia R."/>
            <person name="Popoff A."/>
            <person name="Bader C.D."/>
            <person name="Loehr J."/>
            <person name="Walesch S."/>
            <person name="Walt C."/>
            <person name="Boldt J."/>
            <person name="Bunk B."/>
            <person name="Haeckl F.J.F.P.J."/>
            <person name="Gunesch A.P."/>
            <person name="Birkelbach J."/>
            <person name="Nuebel U."/>
            <person name="Pietschmann T."/>
            <person name="Bach T."/>
            <person name="Mueller R."/>
        </authorList>
    </citation>
    <scope>NUCLEOTIDE SEQUENCE [LARGE SCALE GENOMIC DNA]</scope>
    <source>
        <strain evidence="2 3">MSr12523</strain>
    </source>
</reference>
<feature type="compositionally biased region" description="Polar residues" evidence="1">
    <location>
        <begin position="24"/>
        <end position="36"/>
    </location>
</feature>
<name>A0ABZ2KKB4_9BACT</name>
<feature type="region of interest" description="Disordered" evidence="1">
    <location>
        <begin position="82"/>
        <end position="107"/>
    </location>
</feature>
<feature type="region of interest" description="Disordered" evidence="1">
    <location>
        <begin position="1"/>
        <end position="36"/>
    </location>
</feature>
<proteinExistence type="predicted"/>
<keyword evidence="3" id="KW-1185">Reference proteome</keyword>
<dbReference type="Proteomes" id="UP001379533">
    <property type="component" value="Chromosome"/>
</dbReference>
<sequence length="107" mass="11654">MREGKGDIRFPERFDGRWPLATRAPSNTATTRQASSPAIHLLGGDLRSFRDPIPAPHVGHTRRASFQVGADVGLFGALERTTGSPALPLRGPQPTRPMIGRTLRKSM</sequence>
<evidence type="ECO:0000313" key="3">
    <source>
        <dbReference type="Proteomes" id="UP001379533"/>
    </source>
</evidence>
<gene>
    <name evidence="2" type="ORF">LZC95_20130</name>
</gene>